<evidence type="ECO:0000256" key="3">
    <source>
        <dbReference type="ARBA" id="ARBA00022723"/>
    </source>
</evidence>
<dbReference type="InterPro" id="IPR036867">
    <property type="entry name" value="R3H_dom_sf"/>
</dbReference>
<keyword evidence="7" id="KW-0347">Helicase</keyword>
<dbReference type="Gene3D" id="3.30.1370.50">
    <property type="entry name" value="R3H-like domain"/>
    <property type="match status" value="1"/>
</dbReference>
<dbReference type="Pfam" id="PF01428">
    <property type="entry name" value="zf-AN1"/>
    <property type="match status" value="1"/>
</dbReference>
<evidence type="ECO:0000259" key="14">
    <source>
        <dbReference type="PROSITE" id="PS51039"/>
    </source>
</evidence>
<keyword evidence="11" id="KW-0539">Nucleus</keyword>
<dbReference type="InterPro" id="IPR041677">
    <property type="entry name" value="DNA2/NAM7_AAA_11"/>
</dbReference>
<feature type="region of interest" description="Disordered" evidence="13">
    <location>
        <begin position="579"/>
        <end position="610"/>
    </location>
</feature>
<evidence type="ECO:0000256" key="6">
    <source>
        <dbReference type="ARBA" id="ARBA00022801"/>
    </source>
</evidence>
<organism evidence="16">
    <name type="scientific">Tetraodon nigroviridis</name>
    <name type="common">Spotted green pufferfish</name>
    <name type="synonym">Chelonodon nigroviridis</name>
    <dbReference type="NCBI Taxonomy" id="99883"/>
    <lineage>
        <taxon>Eukaryota</taxon>
        <taxon>Metazoa</taxon>
        <taxon>Chordata</taxon>
        <taxon>Craniata</taxon>
        <taxon>Vertebrata</taxon>
        <taxon>Euteleostomi</taxon>
        <taxon>Actinopterygii</taxon>
        <taxon>Neopterygii</taxon>
        <taxon>Teleostei</taxon>
        <taxon>Neoteleostei</taxon>
        <taxon>Acanthomorphata</taxon>
        <taxon>Eupercaria</taxon>
        <taxon>Tetraodontiformes</taxon>
        <taxon>Tetradontoidea</taxon>
        <taxon>Tetraodontidae</taxon>
        <taxon>Tetraodon</taxon>
    </lineage>
</organism>
<dbReference type="Pfam" id="PF01424">
    <property type="entry name" value="R3H"/>
    <property type="match status" value="1"/>
</dbReference>
<dbReference type="PANTHER" id="PTHR43788:SF8">
    <property type="entry name" value="DNA-BINDING PROTEIN SMUBP-2"/>
    <property type="match status" value="1"/>
</dbReference>
<feature type="domain" description="AN1-type" evidence="14">
    <location>
        <begin position="638"/>
        <end position="687"/>
    </location>
</feature>
<reference evidence="16" key="2">
    <citation type="submission" date="2004-02" db="EMBL/GenBank/DDBJ databases">
        <authorList>
            <consortium name="Genoscope"/>
            <consortium name="Whitehead Institute Centre for Genome Research"/>
        </authorList>
    </citation>
    <scope>NUCLEOTIDE SEQUENCE</scope>
</reference>
<proteinExistence type="inferred from homology"/>
<dbReference type="FunFam" id="4.10.1110.10:FF:000002">
    <property type="entry name" value="Immunoglobulin mu DNA-binding protein 2"/>
    <property type="match status" value="1"/>
</dbReference>
<evidence type="ECO:0000256" key="9">
    <source>
        <dbReference type="ARBA" id="ARBA00022840"/>
    </source>
</evidence>
<dbReference type="GO" id="GO:0003723">
    <property type="term" value="F:RNA binding"/>
    <property type="evidence" value="ECO:0007669"/>
    <property type="project" value="UniProtKB-KW"/>
</dbReference>
<dbReference type="SUPFAM" id="SSF82708">
    <property type="entry name" value="R3H domain"/>
    <property type="match status" value="1"/>
</dbReference>
<feature type="compositionally biased region" description="Basic and acidic residues" evidence="13">
    <location>
        <begin position="451"/>
        <end position="471"/>
    </location>
</feature>
<dbReference type="FunFam" id="3.30.1370.50:FF:000002">
    <property type="entry name" value="Immunoglobulin mu DNA-binding protein 2"/>
    <property type="match status" value="1"/>
</dbReference>
<dbReference type="SUPFAM" id="SSF52540">
    <property type="entry name" value="P-loop containing nucleoside triphosphate hydrolases"/>
    <property type="match status" value="1"/>
</dbReference>
<feature type="compositionally biased region" description="Basic and acidic residues" evidence="13">
    <location>
        <begin position="579"/>
        <end position="589"/>
    </location>
</feature>
<dbReference type="KEGG" id="tng:GSTEN00029838G001"/>
<evidence type="ECO:0000256" key="7">
    <source>
        <dbReference type="ARBA" id="ARBA00022806"/>
    </source>
</evidence>
<evidence type="ECO:0000313" key="16">
    <source>
        <dbReference type="EMBL" id="CAG08762.1"/>
    </source>
</evidence>
<dbReference type="GO" id="GO:0005634">
    <property type="term" value="C:nucleus"/>
    <property type="evidence" value="ECO:0007669"/>
    <property type="project" value="UniProtKB-SubCell"/>
</dbReference>
<keyword evidence="6" id="KW-0378">Hydrolase</keyword>
<keyword evidence="8" id="KW-0862">Zinc</keyword>
<sequence>MVFASVQVLCCAPSNVAVDNLVERLAQSKVKVLRLGHPARLLESIQKHSLDAIIAHSSNADIIDDIRRDIDKAVMGMKTMQKKGERVGLRRELTELRKELKTRETTAMTQILKSADVVLSTNTGACDDGPLKFLPAEHFDWVVIDECAQALESSCWIALLRARKCVLAGDYKQLPPTIKSQKAASKGLSVSLMERLIQMYGDSVVRMLTVQYRMNSAIMEWASDQMYQGKLTAHGSVESHVLKWVGAWRVLFKHPLKRFYNKFVSSTQRDLPGVTCVEETSTPLLLIDTAGCGLNEMEVADEQSKGNQGEVDIVELHIKALTEAGLKAKDIAVIAPYNLQAREVGFLAEDRRINVAVTRARRHIAIVCDTRTVQNHAFLKSLIDHVTQHGEVRTAFEYIHDIVPQNYTHDRKEGKTNTSAAGAKVKDQPPNKARQGKKMAAASCGNINAADGKDQKSTKTTATKEEENKSRYSEIKKQVELFLKDGDRTELQFPPFFNSHDRLLVHQVAEELGLTHESKGEGRDRRITVSRPVQTVLAERLTPEEEMEKVHPNPPESTQELLHQPPVDLKSLHLERMKREQQKREENAQQRKQQNNPPASTAKKNKSVKGKKVKTGACDIAAAAAADDDFDALISAVKKADSVCSFVKCKASVLTLGQLCPHCNRQYCLSHHIPEVHGCGDKAKSHARMRISKEGVLYAGSGRKDMSVDPNKKAYLHRKLDSKLKDLAAQRKAKQDDR</sequence>
<dbReference type="CDD" id="cd18808">
    <property type="entry name" value="SF1_C_Upf1"/>
    <property type="match status" value="1"/>
</dbReference>
<dbReference type="InterPro" id="IPR000058">
    <property type="entry name" value="Znf_AN1"/>
</dbReference>
<keyword evidence="9" id="KW-0067">ATP-binding</keyword>
<dbReference type="GO" id="GO:0005737">
    <property type="term" value="C:cytoplasm"/>
    <property type="evidence" value="ECO:0007669"/>
    <property type="project" value="TreeGrafter"/>
</dbReference>
<evidence type="ECO:0000256" key="1">
    <source>
        <dbReference type="ARBA" id="ARBA00004123"/>
    </source>
</evidence>
<gene>
    <name evidence="16" type="ORF">GSTENG00029838001</name>
</gene>
<evidence type="ECO:0000256" key="10">
    <source>
        <dbReference type="ARBA" id="ARBA00022884"/>
    </source>
</evidence>
<dbReference type="GO" id="GO:0008270">
    <property type="term" value="F:zinc ion binding"/>
    <property type="evidence" value="ECO:0007669"/>
    <property type="project" value="UniProtKB-KW"/>
</dbReference>
<dbReference type="CDD" id="cd02641">
    <property type="entry name" value="R3H_Smubp-2_like"/>
    <property type="match status" value="1"/>
</dbReference>
<accession>Q4RS70</accession>
<dbReference type="GO" id="GO:0005524">
    <property type="term" value="F:ATP binding"/>
    <property type="evidence" value="ECO:0007669"/>
    <property type="project" value="UniProtKB-KW"/>
</dbReference>
<dbReference type="EMBL" id="CAAE01015000">
    <property type="protein sequence ID" value="CAG08762.1"/>
    <property type="molecule type" value="Genomic_DNA"/>
</dbReference>
<dbReference type="InterPro" id="IPR035896">
    <property type="entry name" value="AN1-like_Znf"/>
</dbReference>
<feature type="non-terminal residue" evidence="16">
    <location>
        <position position="1"/>
    </location>
</feature>
<evidence type="ECO:0000256" key="5">
    <source>
        <dbReference type="ARBA" id="ARBA00022771"/>
    </source>
</evidence>
<dbReference type="AlphaFoldDB" id="Q4RS70"/>
<reference evidence="16" key="1">
    <citation type="journal article" date="2004" name="Nature">
        <title>Genome duplication in the teleost fish Tetraodon nigroviridis reveals the early vertebrate proto-karyotype.</title>
        <authorList>
            <person name="Jaillon O."/>
            <person name="Aury J.-M."/>
            <person name="Brunet F."/>
            <person name="Petit J.-L."/>
            <person name="Stange-Thomann N."/>
            <person name="Mauceli E."/>
            <person name="Bouneau L."/>
            <person name="Fischer C."/>
            <person name="Ozouf-Costaz C."/>
            <person name="Bernot A."/>
            <person name="Nicaud S."/>
            <person name="Jaffe D."/>
            <person name="Fisher S."/>
            <person name="Lutfalla G."/>
            <person name="Dossat C."/>
            <person name="Segurens B."/>
            <person name="Dasilva C."/>
            <person name="Salanoubat M."/>
            <person name="Levy M."/>
            <person name="Boudet N."/>
            <person name="Castellano S."/>
            <person name="Anthouard V."/>
            <person name="Jubin C."/>
            <person name="Castelli V."/>
            <person name="Katinka M."/>
            <person name="Vacherie B."/>
            <person name="Biemont C."/>
            <person name="Skalli Z."/>
            <person name="Cattolico L."/>
            <person name="Poulain J."/>
            <person name="De Berardinis V."/>
            <person name="Cruaud C."/>
            <person name="Duprat S."/>
            <person name="Brottier P."/>
            <person name="Coutanceau J.-P."/>
            <person name="Gouzy J."/>
            <person name="Parra G."/>
            <person name="Lardier G."/>
            <person name="Chapple C."/>
            <person name="McKernan K.J."/>
            <person name="McEwan P."/>
            <person name="Bosak S."/>
            <person name="Kellis M."/>
            <person name="Volff J.-N."/>
            <person name="Guigo R."/>
            <person name="Zody M.C."/>
            <person name="Mesirov J."/>
            <person name="Lindblad-Toh K."/>
            <person name="Birren B."/>
            <person name="Nusbaum C."/>
            <person name="Kahn D."/>
            <person name="Robinson-Rechavi M."/>
            <person name="Laudet V."/>
            <person name="Schachter V."/>
            <person name="Quetier F."/>
            <person name="Saurin W."/>
            <person name="Scarpelli C."/>
            <person name="Wincker P."/>
            <person name="Lander E.S."/>
            <person name="Weissenbach J."/>
            <person name="Roest Crollius H."/>
        </authorList>
    </citation>
    <scope>NUCLEOTIDE SEQUENCE [LARGE SCALE GENOMIC DNA]</scope>
</reference>
<evidence type="ECO:0000256" key="12">
    <source>
        <dbReference type="PROSITE-ProRule" id="PRU00449"/>
    </source>
</evidence>
<name>Q4RS70_TETNG</name>
<keyword evidence="5 12" id="KW-0863">Zinc-finger</keyword>
<dbReference type="PROSITE" id="PS51039">
    <property type="entry name" value="ZF_AN1"/>
    <property type="match status" value="1"/>
</dbReference>
<dbReference type="SMART" id="SM00393">
    <property type="entry name" value="R3H"/>
    <property type="match status" value="1"/>
</dbReference>
<dbReference type="InterPro" id="IPR041679">
    <property type="entry name" value="DNA2/NAM7-like_C"/>
</dbReference>
<keyword evidence="4" id="KW-0547">Nucleotide-binding</keyword>
<dbReference type="InterPro" id="IPR050534">
    <property type="entry name" value="Coronavir_polyprotein_1ab"/>
</dbReference>
<comment type="caution">
    <text evidence="16">The sequence shown here is derived from an EMBL/GenBank/DDBJ whole genome shotgun (WGS) entry which is preliminary data.</text>
</comment>
<evidence type="ECO:0000256" key="11">
    <source>
        <dbReference type="ARBA" id="ARBA00023242"/>
    </source>
</evidence>
<dbReference type="Pfam" id="PF13087">
    <property type="entry name" value="AAA_12"/>
    <property type="match status" value="1"/>
</dbReference>
<dbReference type="SMART" id="SM00154">
    <property type="entry name" value="ZnF_AN1"/>
    <property type="match status" value="1"/>
</dbReference>
<feature type="compositionally biased region" description="Basic and acidic residues" evidence="13">
    <location>
        <begin position="515"/>
        <end position="527"/>
    </location>
</feature>
<evidence type="ECO:0000256" key="4">
    <source>
        <dbReference type="ARBA" id="ARBA00022741"/>
    </source>
</evidence>
<evidence type="ECO:0000256" key="13">
    <source>
        <dbReference type="SAM" id="MobiDB-lite"/>
    </source>
</evidence>
<dbReference type="SUPFAM" id="SSF118310">
    <property type="entry name" value="AN1-like Zinc finger"/>
    <property type="match status" value="1"/>
</dbReference>
<dbReference type="GO" id="GO:0003677">
    <property type="term" value="F:DNA binding"/>
    <property type="evidence" value="ECO:0007669"/>
    <property type="project" value="UniProtKB-ARBA"/>
</dbReference>
<feature type="region of interest" description="Disordered" evidence="13">
    <location>
        <begin position="407"/>
        <end position="471"/>
    </location>
</feature>
<dbReference type="OrthoDB" id="6513042at2759"/>
<dbReference type="Gene3D" id="4.10.1110.10">
    <property type="entry name" value="AN1-like Zinc finger"/>
    <property type="match status" value="1"/>
</dbReference>
<dbReference type="PROSITE" id="PS51061">
    <property type="entry name" value="R3H"/>
    <property type="match status" value="1"/>
</dbReference>
<protein>
    <submittedName>
        <fullName evidence="16">(spotted green pufferfish) hypothetical protein</fullName>
    </submittedName>
</protein>
<evidence type="ECO:0000256" key="8">
    <source>
        <dbReference type="ARBA" id="ARBA00022833"/>
    </source>
</evidence>
<dbReference type="PANTHER" id="PTHR43788">
    <property type="entry name" value="DNA2/NAM7 HELICASE FAMILY MEMBER"/>
    <property type="match status" value="1"/>
</dbReference>
<feature type="domain" description="R3H" evidence="15">
    <location>
        <begin position="469"/>
        <end position="533"/>
    </location>
</feature>
<dbReference type="InterPro" id="IPR001374">
    <property type="entry name" value="R3H_dom"/>
</dbReference>
<dbReference type="Pfam" id="PF13086">
    <property type="entry name" value="AAA_11"/>
    <property type="match status" value="1"/>
</dbReference>
<dbReference type="GO" id="GO:0016787">
    <property type="term" value="F:hydrolase activity"/>
    <property type="evidence" value="ECO:0007669"/>
    <property type="project" value="UniProtKB-KW"/>
</dbReference>
<dbReference type="GO" id="GO:0043139">
    <property type="term" value="F:5'-3' DNA helicase activity"/>
    <property type="evidence" value="ECO:0007669"/>
    <property type="project" value="TreeGrafter"/>
</dbReference>
<keyword evidence="3" id="KW-0479">Metal-binding</keyword>
<dbReference type="InterPro" id="IPR034072">
    <property type="entry name" value="R3H_Smubp-2"/>
</dbReference>
<comment type="similarity">
    <text evidence="2">Belongs to the DNA2/NAM7 helicase family.</text>
</comment>
<dbReference type="Gene3D" id="3.40.50.300">
    <property type="entry name" value="P-loop containing nucleotide triphosphate hydrolases"/>
    <property type="match status" value="3"/>
</dbReference>
<feature type="region of interest" description="Disordered" evidence="13">
    <location>
        <begin position="515"/>
        <end position="566"/>
    </location>
</feature>
<keyword evidence="10" id="KW-0694">RNA-binding</keyword>
<feature type="compositionally biased region" description="Polar residues" evidence="13">
    <location>
        <begin position="590"/>
        <end position="599"/>
    </location>
</feature>
<evidence type="ECO:0000256" key="2">
    <source>
        <dbReference type="ARBA" id="ARBA00007913"/>
    </source>
</evidence>
<comment type="subcellular location">
    <subcellularLocation>
        <location evidence="1">Nucleus</location>
    </subcellularLocation>
</comment>
<dbReference type="InterPro" id="IPR047187">
    <property type="entry name" value="SF1_C_Upf1"/>
</dbReference>
<dbReference type="InterPro" id="IPR027417">
    <property type="entry name" value="P-loop_NTPase"/>
</dbReference>
<evidence type="ECO:0000259" key="15">
    <source>
        <dbReference type="PROSITE" id="PS51061"/>
    </source>
</evidence>